<evidence type="ECO:0000313" key="2">
    <source>
        <dbReference type="Proteomes" id="UP000749646"/>
    </source>
</evidence>
<evidence type="ECO:0000313" key="1">
    <source>
        <dbReference type="EMBL" id="KAF9938889.1"/>
    </source>
</evidence>
<organism evidence="1 2">
    <name type="scientific">Modicella reniformis</name>
    <dbReference type="NCBI Taxonomy" id="1440133"/>
    <lineage>
        <taxon>Eukaryota</taxon>
        <taxon>Fungi</taxon>
        <taxon>Fungi incertae sedis</taxon>
        <taxon>Mucoromycota</taxon>
        <taxon>Mortierellomycotina</taxon>
        <taxon>Mortierellomycetes</taxon>
        <taxon>Mortierellales</taxon>
        <taxon>Mortierellaceae</taxon>
        <taxon>Modicella</taxon>
    </lineage>
</organism>
<dbReference type="Proteomes" id="UP000749646">
    <property type="component" value="Unassembled WGS sequence"/>
</dbReference>
<accession>A0A9P6IMC6</accession>
<gene>
    <name evidence="1" type="ORF">BGZ65_012001</name>
</gene>
<comment type="caution">
    <text evidence="1">The sequence shown here is derived from an EMBL/GenBank/DDBJ whole genome shotgun (WGS) entry which is preliminary data.</text>
</comment>
<name>A0A9P6IMC6_9FUNG</name>
<dbReference type="OrthoDB" id="10629159at2759"/>
<dbReference type="AlphaFoldDB" id="A0A9P6IMC6"/>
<proteinExistence type="predicted"/>
<sequence>MMKAVQITLDQFKANYVQGNTPCTPTEFARRAQLRKKVDVQGAYLGIAKLAKDSDQDLYKSMKELWYSSDEQEALIAYLQSLRSQIPVKRRRSKRAKSIKNLRDEVPQITASDDGSFIDNVKKTFIMIRSNIEGPGELESATTESCIVENVNVTKKLMEERDANIEVQSDLETTDDLFSFEAEFKKIKLEWDHPMSSVLACLTASDDLWTWDQTKSSETTYQTTIVNPILLGFFKCVGVSRHFQTVPIGTTPDYQETLHPDFFGELEGLPVAVAEIKKPGESRVVIEQDRLKLFCTMKLGLNLLLQNNVHNPTIVGLLIQDDYCYVFTMKLEYEALYIPRRLSIGFGVPKSNGAIGSLLAALAPMSAVLDIVRVTVQSIKTRQRRRESSEMKKTRPSFYVRPSFIRQEVEEIEEDEEVQENEEA</sequence>
<protein>
    <submittedName>
        <fullName evidence="1">Uncharacterized protein</fullName>
    </submittedName>
</protein>
<keyword evidence="2" id="KW-1185">Reference proteome</keyword>
<dbReference type="EMBL" id="JAAAHW010009571">
    <property type="protein sequence ID" value="KAF9938889.1"/>
    <property type="molecule type" value="Genomic_DNA"/>
</dbReference>
<reference evidence="1" key="1">
    <citation type="journal article" date="2020" name="Fungal Divers.">
        <title>Resolving the Mortierellaceae phylogeny through synthesis of multi-gene phylogenetics and phylogenomics.</title>
        <authorList>
            <person name="Vandepol N."/>
            <person name="Liber J."/>
            <person name="Desiro A."/>
            <person name="Na H."/>
            <person name="Kennedy M."/>
            <person name="Barry K."/>
            <person name="Grigoriev I.V."/>
            <person name="Miller A.N."/>
            <person name="O'Donnell K."/>
            <person name="Stajich J.E."/>
            <person name="Bonito G."/>
        </authorList>
    </citation>
    <scope>NUCLEOTIDE SEQUENCE</scope>
    <source>
        <strain evidence="1">MES-2147</strain>
    </source>
</reference>